<feature type="domain" description="DUF2268" evidence="2">
    <location>
        <begin position="113"/>
        <end position="285"/>
    </location>
</feature>
<keyword evidence="4" id="KW-1185">Reference proteome</keyword>
<dbReference type="Proteomes" id="UP000198636">
    <property type="component" value="Unassembled WGS sequence"/>
</dbReference>
<evidence type="ECO:0000259" key="2">
    <source>
        <dbReference type="Pfam" id="PF10026"/>
    </source>
</evidence>
<evidence type="ECO:0000256" key="1">
    <source>
        <dbReference type="SAM" id="SignalP"/>
    </source>
</evidence>
<dbReference type="Pfam" id="PF10026">
    <property type="entry name" value="DUF2268"/>
    <property type="match status" value="1"/>
</dbReference>
<dbReference type="PROSITE" id="PS51257">
    <property type="entry name" value="PROKAR_LIPOPROTEIN"/>
    <property type="match status" value="1"/>
</dbReference>
<evidence type="ECO:0000313" key="3">
    <source>
        <dbReference type="EMBL" id="SCY65200.1"/>
    </source>
</evidence>
<organism evidence="3 4">
    <name type="scientific">Alkaliphilus peptidifermentans DSM 18978</name>
    <dbReference type="NCBI Taxonomy" id="1120976"/>
    <lineage>
        <taxon>Bacteria</taxon>
        <taxon>Bacillati</taxon>
        <taxon>Bacillota</taxon>
        <taxon>Clostridia</taxon>
        <taxon>Peptostreptococcales</taxon>
        <taxon>Natronincolaceae</taxon>
        <taxon>Alkaliphilus</taxon>
    </lineage>
</organism>
<gene>
    <name evidence="3" type="ORF">SAMN03080606_02058</name>
</gene>
<feature type="chain" id="PRO_5038530875" evidence="1">
    <location>
        <begin position="23"/>
        <end position="297"/>
    </location>
</feature>
<dbReference type="EMBL" id="FMUS01000012">
    <property type="protein sequence ID" value="SCY65200.1"/>
    <property type="molecule type" value="Genomic_DNA"/>
</dbReference>
<proteinExistence type="predicted"/>
<name>A0A1G5HPF7_9FIRM</name>
<dbReference type="RefSeq" id="WP_176758961.1">
    <property type="nucleotide sequence ID" value="NZ_FMUS01000012.1"/>
</dbReference>
<keyword evidence="1" id="KW-0732">Signal</keyword>
<evidence type="ECO:0000313" key="4">
    <source>
        <dbReference type="Proteomes" id="UP000198636"/>
    </source>
</evidence>
<protein>
    <submittedName>
        <fullName evidence="3">Uncharacterized protein YjaZ</fullName>
    </submittedName>
</protein>
<feature type="signal peptide" evidence="1">
    <location>
        <begin position="1"/>
        <end position="22"/>
    </location>
</feature>
<reference evidence="3 4" key="1">
    <citation type="submission" date="2016-10" db="EMBL/GenBank/DDBJ databases">
        <authorList>
            <person name="de Groot N.N."/>
        </authorList>
    </citation>
    <scope>NUCLEOTIDE SEQUENCE [LARGE SCALE GENOMIC DNA]</scope>
    <source>
        <strain evidence="3 4">DSM 18978</strain>
    </source>
</reference>
<dbReference type="InterPro" id="IPR018728">
    <property type="entry name" value="DUF2268"/>
</dbReference>
<dbReference type="AlphaFoldDB" id="A0A1G5HPF7"/>
<accession>A0A1G5HPF7</accession>
<sequence length="297" mass="34393">MKTFKIVVLIALLLIIMGCRNTAPTDISITEFSHSEQNFKIISAYEGLYCYVEEAKKLSNPNPKSLQKLYSEIFINRVFDFGVPTIKYHHNVIYNIAELEKQLHELENYNVEDILQSTLIKSAEILPGPDINIFVMPHNRYITKASGYIHNGDIYIYPSTKWTESAIQAIIAHEYNHIVAMENRHPPNDLLGFLVFEGKAEAFAKLSIGYKISGSICIEQEKEMWEIIEDYLCQNTTTICDKLSSLDEMLPNCRYIIGYNIVNSFIQRHPHLSIEEWTHMDEHEIFVESGYVEYLNR</sequence>